<sequence length="149" mass="16699">MDNIVMGTAEGDSGEEGEIEETSHTPTQEDLNEDIQSILQRNVLVTTSNAVQEDRIHQIVHKYGINRLNEYRYTSGRHENGITHMCVTKDRLDVLRLLVKCGLDLNAQRPSDGSTCAHVAVRAKQNTMVNELRTLGADLTIRNKRPLSC</sequence>
<dbReference type="Pfam" id="PF13637">
    <property type="entry name" value="Ank_4"/>
    <property type="match status" value="1"/>
</dbReference>
<dbReference type="GeneID" id="25907155"/>
<evidence type="ECO:0000256" key="1">
    <source>
        <dbReference type="PROSITE-ProRule" id="PRU00023"/>
    </source>
</evidence>
<gene>
    <name evidence="3" type="ORF">SARC_06651</name>
</gene>
<keyword evidence="4" id="KW-1185">Reference proteome</keyword>
<proteinExistence type="predicted"/>
<dbReference type="InterPro" id="IPR002110">
    <property type="entry name" value="Ankyrin_rpt"/>
</dbReference>
<accession>A0A0L0FVY1</accession>
<feature type="repeat" description="ANK" evidence="1">
    <location>
        <begin position="112"/>
        <end position="144"/>
    </location>
</feature>
<dbReference type="Proteomes" id="UP000054560">
    <property type="component" value="Unassembled WGS sequence"/>
</dbReference>
<evidence type="ECO:0000256" key="2">
    <source>
        <dbReference type="SAM" id="MobiDB-lite"/>
    </source>
</evidence>
<dbReference type="EMBL" id="KQ242079">
    <property type="protein sequence ID" value="KNC81005.1"/>
    <property type="molecule type" value="Genomic_DNA"/>
</dbReference>
<evidence type="ECO:0000313" key="4">
    <source>
        <dbReference type="Proteomes" id="UP000054560"/>
    </source>
</evidence>
<dbReference type="AlphaFoldDB" id="A0A0L0FVY1"/>
<dbReference type="SUPFAM" id="SSF48403">
    <property type="entry name" value="Ankyrin repeat"/>
    <property type="match status" value="1"/>
</dbReference>
<dbReference type="Gene3D" id="1.25.40.20">
    <property type="entry name" value="Ankyrin repeat-containing domain"/>
    <property type="match status" value="1"/>
</dbReference>
<dbReference type="OrthoDB" id="20727at2759"/>
<organism evidence="3 4">
    <name type="scientific">Sphaeroforma arctica JP610</name>
    <dbReference type="NCBI Taxonomy" id="667725"/>
    <lineage>
        <taxon>Eukaryota</taxon>
        <taxon>Ichthyosporea</taxon>
        <taxon>Ichthyophonida</taxon>
        <taxon>Sphaeroforma</taxon>
    </lineage>
</organism>
<keyword evidence="1" id="KW-0040">ANK repeat</keyword>
<reference evidence="3 4" key="1">
    <citation type="submission" date="2011-02" db="EMBL/GenBank/DDBJ databases">
        <title>The Genome Sequence of Sphaeroforma arctica JP610.</title>
        <authorList>
            <consortium name="The Broad Institute Genome Sequencing Platform"/>
            <person name="Russ C."/>
            <person name="Cuomo C."/>
            <person name="Young S.K."/>
            <person name="Zeng Q."/>
            <person name="Gargeya S."/>
            <person name="Alvarado L."/>
            <person name="Berlin A."/>
            <person name="Chapman S.B."/>
            <person name="Chen Z."/>
            <person name="Freedman E."/>
            <person name="Gellesch M."/>
            <person name="Goldberg J."/>
            <person name="Griggs A."/>
            <person name="Gujja S."/>
            <person name="Heilman E."/>
            <person name="Heiman D."/>
            <person name="Howarth C."/>
            <person name="Mehta T."/>
            <person name="Neiman D."/>
            <person name="Pearson M."/>
            <person name="Roberts A."/>
            <person name="Saif S."/>
            <person name="Shea T."/>
            <person name="Shenoy N."/>
            <person name="Sisk P."/>
            <person name="Stolte C."/>
            <person name="Sykes S."/>
            <person name="White J."/>
            <person name="Yandava C."/>
            <person name="Burger G."/>
            <person name="Gray M.W."/>
            <person name="Holland P.W.H."/>
            <person name="King N."/>
            <person name="Lang F.B.F."/>
            <person name="Roger A.J."/>
            <person name="Ruiz-Trillo I."/>
            <person name="Haas B."/>
            <person name="Nusbaum C."/>
            <person name="Birren B."/>
        </authorList>
    </citation>
    <scope>NUCLEOTIDE SEQUENCE [LARGE SCALE GENOMIC DNA]</scope>
    <source>
        <strain evidence="3 4">JP610</strain>
    </source>
</reference>
<feature type="region of interest" description="Disordered" evidence="2">
    <location>
        <begin position="1"/>
        <end position="29"/>
    </location>
</feature>
<name>A0A0L0FVY1_9EUKA</name>
<dbReference type="SMART" id="SM00248">
    <property type="entry name" value="ANK"/>
    <property type="match status" value="2"/>
</dbReference>
<dbReference type="PROSITE" id="PS50088">
    <property type="entry name" value="ANK_REPEAT"/>
    <property type="match status" value="1"/>
</dbReference>
<dbReference type="InterPro" id="IPR036770">
    <property type="entry name" value="Ankyrin_rpt-contain_sf"/>
</dbReference>
<evidence type="ECO:0000313" key="3">
    <source>
        <dbReference type="EMBL" id="KNC81005.1"/>
    </source>
</evidence>
<dbReference type="RefSeq" id="XP_014154907.1">
    <property type="nucleotide sequence ID" value="XM_014299432.1"/>
</dbReference>
<protein>
    <submittedName>
        <fullName evidence="3">Uncharacterized protein</fullName>
    </submittedName>
</protein>